<comment type="caution">
    <text evidence="18">The sequence shown here is derived from an EMBL/GenBank/DDBJ whole genome shotgun (WGS) entry which is preliminary data.</text>
</comment>
<keyword evidence="8" id="KW-0460">Magnesium</keyword>
<comment type="similarity">
    <text evidence="2">Belongs to the Nudix hydrolase family.</text>
</comment>
<evidence type="ECO:0000256" key="1">
    <source>
        <dbReference type="ARBA" id="ARBA00001946"/>
    </source>
</evidence>
<dbReference type="GO" id="GO:0006281">
    <property type="term" value="P:DNA repair"/>
    <property type="evidence" value="ECO:0007669"/>
    <property type="project" value="UniProtKB-KW"/>
</dbReference>
<keyword evidence="3" id="KW-0515">Mutator protein</keyword>
<dbReference type="GO" id="GO:0044715">
    <property type="term" value="F:8-oxo-dGDP phosphatase activity"/>
    <property type="evidence" value="ECO:0007669"/>
    <property type="project" value="TreeGrafter"/>
</dbReference>
<sequence length="131" mass="14945">MKNTLTVAAALIVKGDKFFVCRRPENKDRALLWEFVGGKAEQGETLRETLRRECREELGAEIAVGGEFCTVNYEYEDVFVKITVFLADVVAGKIQLLEHSDGRWVTAQQAEELPFCPADKEILKRIKRFVH</sequence>
<dbReference type="PROSITE" id="PS51462">
    <property type="entry name" value="NUDIX"/>
    <property type="match status" value="1"/>
</dbReference>
<keyword evidence="9" id="KW-0234">DNA repair</keyword>
<gene>
    <name evidence="18" type="ORF">IAC72_01780</name>
</gene>
<evidence type="ECO:0000256" key="3">
    <source>
        <dbReference type="ARBA" id="ARBA00022457"/>
    </source>
</evidence>
<evidence type="ECO:0000256" key="9">
    <source>
        <dbReference type="ARBA" id="ARBA00023204"/>
    </source>
</evidence>
<evidence type="ECO:0000256" key="13">
    <source>
        <dbReference type="ARBA" id="ARBA00040794"/>
    </source>
</evidence>
<evidence type="ECO:0000259" key="17">
    <source>
        <dbReference type="PROSITE" id="PS51462"/>
    </source>
</evidence>
<evidence type="ECO:0000256" key="8">
    <source>
        <dbReference type="ARBA" id="ARBA00022842"/>
    </source>
</evidence>
<comment type="cofactor">
    <cofactor evidence="1">
        <name>Mg(2+)</name>
        <dbReference type="ChEBI" id="CHEBI:18420"/>
    </cofactor>
</comment>
<reference evidence="18" key="1">
    <citation type="submission" date="2020-10" db="EMBL/GenBank/DDBJ databases">
        <authorList>
            <person name="Gilroy R."/>
        </authorList>
    </citation>
    <scope>NUCLEOTIDE SEQUENCE</scope>
    <source>
        <strain evidence="18">ChiHjej12B11-7776</strain>
    </source>
</reference>
<evidence type="ECO:0000256" key="2">
    <source>
        <dbReference type="ARBA" id="ARBA00005582"/>
    </source>
</evidence>
<accession>A0A9D1MWG8</accession>
<dbReference type="Pfam" id="PF00293">
    <property type="entry name" value="NUDIX"/>
    <property type="match status" value="1"/>
</dbReference>
<comment type="catalytic activity">
    <reaction evidence="10">
        <text>8-oxo-dGTP + H2O = 8-oxo-dGMP + diphosphate + H(+)</text>
        <dbReference type="Rhea" id="RHEA:31575"/>
        <dbReference type="ChEBI" id="CHEBI:15377"/>
        <dbReference type="ChEBI" id="CHEBI:15378"/>
        <dbReference type="ChEBI" id="CHEBI:33019"/>
        <dbReference type="ChEBI" id="CHEBI:63224"/>
        <dbReference type="ChEBI" id="CHEBI:77896"/>
        <dbReference type="EC" id="3.6.1.55"/>
    </reaction>
</comment>
<dbReference type="GO" id="GO:0006260">
    <property type="term" value="P:DNA replication"/>
    <property type="evidence" value="ECO:0007669"/>
    <property type="project" value="UniProtKB-KW"/>
</dbReference>
<evidence type="ECO:0000313" key="19">
    <source>
        <dbReference type="Proteomes" id="UP000886852"/>
    </source>
</evidence>
<dbReference type="SUPFAM" id="SSF55811">
    <property type="entry name" value="Nudix"/>
    <property type="match status" value="1"/>
</dbReference>
<comment type="catalytic activity">
    <reaction evidence="11">
        <text>8-oxo-GTP + H2O = 8-oxo-GMP + diphosphate + H(+)</text>
        <dbReference type="Rhea" id="RHEA:67616"/>
        <dbReference type="ChEBI" id="CHEBI:15377"/>
        <dbReference type="ChEBI" id="CHEBI:15378"/>
        <dbReference type="ChEBI" id="CHEBI:33019"/>
        <dbReference type="ChEBI" id="CHEBI:143553"/>
        <dbReference type="ChEBI" id="CHEBI:145694"/>
    </reaction>
</comment>
<keyword evidence="7" id="KW-0378">Hydrolase</keyword>
<evidence type="ECO:0000256" key="11">
    <source>
        <dbReference type="ARBA" id="ARBA00036904"/>
    </source>
</evidence>
<feature type="domain" description="Nudix hydrolase" evidence="17">
    <location>
        <begin position="2"/>
        <end position="131"/>
    </location>
</feature>
<organism evidence="18 19">
    <name type="scientific">Candidatus Fimimonas merdipullorum</name>
    <dbReference type="NCBI Taxonomy" id="2840822"/>
    <lineage>
        <taxon>Bacteria</taxon>
        <taxon>Pseudomonadati</taxon>
        <taxon>Myxococcota</taxon>
        <taxon>Myxococcia</taxon>
        <taxon>Myxococcales</taxon>
        <taxon>Cystobacterineae</taxon>
        <taxon>Myxococcaceae</taxon>
        <taxon>Myxococcaceae incertae sedis</taxon>
        <taxon>Candidatus Fimimonas</taxon>
    </lineage>
</organism>
<evidence type="ECO:0000256" key="12">
    <source>
        <dbReference type="ARBA" id="ARBA00038905"/>
    </source>
</evidence>
<evidence type="ECO:0000256" key="16">
    <source>
        <dbReference type="ARBA" id="ARBA00042798"/>
    </source>
</evidence>
<dbReference type="InterPro" id="IPR047127">
    <property type="entry name" value="MutT-like"/>
</dbReference>
<dbReference type="GO" id="GO:0044716">
    <property type="term" value="F:8-oxo-GDP phosphatase activity"/>
    <property type="evidence" value="ECO:0007669"/>
    <property type="project" value="TreeGrafter"/>
</dbReference>
<dbReference type="PANTHER" id="PTHR47707">
    <property type="entry name" value="8-OXO-DGTP DIPHOSPHATASE"/>
    <property type="match status" value="1"/>
</dbReference>
<name>A0A9D1MWG8_9BACT</name>
<dbReference type="AlphaFoldDB" id="A0A9D1MWG8"/>
<dbReference type="EC" id="3.6.1.55" evidence="12"/>
<dbReference type="PANTHER" id="PTHR47707:SF1">
    <property type="entry name" value="NUDIX HYDROLASE FAMILY PROTEIN"/>
    <property type="match status" value="1"/>
</dbReference>
<evidence type="ECO:0000256" key="10">
    <source>
        <dbReference type="ARBA" id="ARBA00035861"/>
    </source>
</evidence>
<keyword evidence="4" id="KW-0235">DNA replication</keyword>
<dbReference type="GO" id="GO:0008413">
    <property type="term" value="F:8-oxo-7,8-dihydroguanosine triphosphate pyrophosphatase activity"/>
    <property type="evidence" value="ECO:0007669"/>
    <property type="project" value="TreeGrafter"/>
</dbReference>
<evidence type="ECO:0000313" key="18">
    <source>
        <dbReference type="EMBL" id="HIU90733.1"/>
    </source>
</evidence>
<evidence type="ECO:0000256" key="5">
    <source>
        <dbReference type="ARBA" id="ARBA00022723"/>
    </source>
</evidence>
<dbReference type="GO" id="GO:0046872">
    <property type="term" value="F:metal ion binding"/>
    <property type="evidence" value="ECO:0007669"/>
    <property type="project" value="UniProtKB-KW"/>
</dbReference>
<keyword evidence="5" id="KW-0479">Metal-binding</keyword>
<evidence type="ECO:0000256" key="4">
    <source>
        <dbReference type="ARBA" id="ARBA00022705"/>
    </source>
</evidence>
<dbReference type="GO" id="GO:0035539">
    <property type="term" value="F:8-oxo-7,8-dihydrodeoxyguanosine triphosphate pyrophosphatase activity"/>
    <property type="evidence" value="ECO:0007669"/>
    <property type="project" value="UniProtKB-EC"/>
</dbReference>
<evidence type="ECO:0000256" key="7">
    <source>
        <dbReference type="ARBA" id="ARBA00022801"/>
    </source>
</evidence>
<dbReference type="Proteomes" id="UP000886852">
    <property type="component" value="Unassembled WGS sequence"/>
</dbReference>
<evidence type="ECO:0000256" key="6">
    <source>
        <dbReference type="ARBA" id="ARBA00022763"/>
    </source>
</evidence>
<reference evidence="18" key="2">
    <citation type="journal article" date="2021" name="PeerJ">
        <title>Extensive microbial diversity within the chicken gut microbiome revealed by metagenomics and culture.</title>
        <authorList>
            <person name="Gilroy R."/>
            <person name="Ravi A."/>
            <person name="Getino M."/>
            <person name="Pursley I."/>
            <person name="Horton D.L."/>
            <person name="Alikhan N.F."/>
            <person name="Baker D."/>
            <person name="Gharbi K."/>
            <person name="Hall N."/>
            <person name="Watson M."/>
            <person name="Adriaenssens E.M."/>
            <person name="Foster-Nyarko E."/>
            <person name="Jarju S."/>
            <person name="Secka A."/>
            <person name="Antonio M."/>
            <person name="Oren A."/>
            <person name="Chaudhuri R.R."/>
            <person name="La Ragione R."/>
            <person name="Hildebrand F."/>
            <person name="Pallen M.J."/>
        </authorList>
    </citation>
    <scope>NUCLEOTIDE SEQUENCE</scope>
    <source>
        <strain evidence="18">ChiHjej12B11-7776</strain>
    </source>
</reference>
<dbReference type="InterPro" id="IPR015797">
    <property type="entry name" value="NUDIX_hydrolase-like_dom_sf"/>
</dbReference>
<dbReference type="InterPro" id="IPR000086">
    <property type="entry name" value="NUDIX_hydrolase_dom"/>
</dbReference>
<keyword evidence="6" id="KW-0227">DNA damage</keyword>
<dbReference type="EMBL" id="DVOC01000031">
    <property type="protein sequence ID" value="HIU90733.1"/>
    <property type="molecule type" value="Genomic_DNA"/>
</dbReference>
<evidence type="ECO:0000256" key="15">
    <source>
        <dbReference type="ARBA" id="ARBA00041979"/>
    </source>
</evidence>
<evidence type="ECO:0000256" key="14">
    <source>
        <dbReference type="ARBA" id="ARBA00041592"/>
    </source>
</evidence>
<dbReference type="Gene3D" id="3.90.79.10">
    <property type="entry name" value="Nucleoside Triphosphate Pyrophosphohydrolase"/>
    <property type="match status" value="1"/>
</dbReference>
<protein>
    <recommendedName>
        <fullName evidence="13">8-oxo-dGTP diphosphatase</fullName>
        <ecNumber evidence="12">3.6.1.55</ecNumber>
    </recommendedName>
    <alternativeName>
        <fullName evidence="16">7,8-dihydro-8-oxoguanine-triphosphatase</fullName>
    </alternativeName>
    <alternativeName>
        <fullName evidence="15">Mutator protein MutT</fullName>
    </alternativeName>
    <alternativeName>
        <fullName evidence="14">dGTP pyrophosphohydrolase</fullName>
    </alternativeName>
</protein>
<proteinExistence type="inferred from homology"/>
<dbReference type="CDD" id="cd03425">
    <property type="entry name" value="NUDIX_MutT_NudA_like"/>
    <property type="match status" value="1"/>
</dbReference>